<name>A0A0R0CGY3_9GAMM</name>
<reference evidence="1 2" key="1">
    <citation type="submission" date="2015-05" db="EMBL/GenBank/DDBJ databases">
        <title>Genome sequencing and analysis of members of genus Stenotrophomonas.</title>
        <authorList>
            <person name="Patil P.P."/>
            <person name="Midha S."/>
            <person name="Patil P.B."/>
        </authorList>
    </citation>
    <scope>NUCLEOTIDE SEQUENCE [LARGE SCALE GENOMIC DNA]</scope>
    <source>
        <strain evidence="1 2">DSM 18929</strain>
    </source>
</reference>
<evidence type="ECO:0000313" key="2">
    <source>
        <dbReference type="Proteomes" id="UP000050864"/>
    </source>
</evidence>
<sequence>MHKIMVIANTHGWQIAVTHFLMTKGVPYLSDLTEPQLDDLLDRMHGYVDAAEIGACMHDAMPVT</sequence>
<comment type="caution">
    <text evidence="1">The sequence shown here is derived from an EMBL/GenBank/DDBJ whole genome shotgun (WGS) entry which is preliminary data.</text>
</comment>
<dbReference type="PATRIC" id="fig|405444.3.peg.3738"/>
<gene>
    <name evidence="1" type="ORF">ABB26_05140</name>
</gene>
<protein>
    <submittedName>
        <fullName evidence="1">Uncharacterized protein</fullName>
    </submittedName>
</protein>
<evidence type="ECO:0000313" key="1">
    <source>
        <dbReference type="EMBL" id="KRG65191.1"/>
    </source>
</evidence>
<organism evidence="1 2">
    <name type="scientific">Stenotrophomonas humi</name>
    <dbReference type="NCBI Taxonomy" id="405444"/>
    <lineage>
        <taxon>Bacteria</taxon>
        <taxon>Pseudomonadati</taxon>
        <taxon>Pseudomonadota</taxon>
        <taxon>Gammaproteobacteria</taxon>
        <taxon>Lysobacterales</taxon>
        <taxon>Lysobacteraceae</taxon>
        <taxon>Stenotrophomonas</taxon>
    </lineage>
</organism>
<accession>A0A0R0CGY3</accession>
<keyword evidence="2" id="KW-1185">Reference proteome</keyword>
<dbReference type="Proteomes" id="UP000050864">
    <property type="component" value="Unassembled WGS sequence"/>
</dbReference>
<dbReference type="OrthoDB" id="6054392at2"/>
<dbReference type="RefSeq" id="WP_057632582.1">
    <property type="nucleotide sequence ID" value="NZ_LDJI01000009.1"/>
</dbReference>
<dbReference type="AlphaFoldDB" id="A0A0R0CGY3"/>
<proteinExistence type="predicted"/>
<dbReference type="EMBL" id="LDJI01000009">
    <property type="protein sequence ID" value="KRG65191.1"/>
    <property type="molecule type" value="Genomic_DNA"/>
</dbReference>